<dbReference type="RefSeq" id="WP_224127934.1">
    <property type="nucleotide sequence ID" value="NZ_CP117267.1"/>
</dbReference>
<accession>A0ABY8IFR7</accession>
<dbReference type="Proteomes" id="UP000318939">
    <property type="component" value="Chromosome"/>
</dbReference>
<name>A0ABY8IFR7_9HYPH</name>
<gene>
    <name evidence="1" type="ORF">PR018_12935</name>
</gene>
<reference evidence="1" key="1">
    <citation type="journal article" date="2019" name="Phytopathology">
        <title>A Novel Group of Rhizobium tumorigenes-Like Agrobacteria Associated with Crown Gall Disease of Rhododendron and Blueberry.</title>
        <authorList>
            <person name="Kuzmanovic N."/>
            <person name="Behrens P."/>
            <person name="Idczak E."/>
            <person name="Wagner S."/>
            <person name="Gotz M."/>
            <person name="Sproer C."/>
            <person name="Bunk B."/>
            <person name="Overmann J."/>
            <person name="Smalla K."/>
        </authorList>
    </citation>
    <scope>NUCLEOTIDE SEQUENCE</scope>
    <source>
        <strain evidence="1">Rho-6.2</strain>
    </source>
</reference>
<reference evidence="1" key="2">
    <citation type="journal article" date="2023" name="MicrobiologyOpen">
        <title>Genomics of the tumorigenes clade of the family Rhizobiaceae and description of Rhizobium rhododendri sp. nov.</title>
        <authorList>
            <person name="Kuzmanovic N."/>
            <person name="diCenzo G.C."/>
            <person name="Bunk B."/>
            <person name="Sproeer C."/>
            <person name="Fruehling A."/>
            <person name="Neumann-Schaal M."/>
            <person name="Overmann J."/>
            <person name="Smalla K."/>
        </authorList>
    </citation>
    <scope>NUCLEOTIDE SEQUENCE</scope>
    <source>
        <strain evidence="1">Rho-6.2</strain>
    </source>
</reference>
<sequence>MPRTFSVIVAFAATVSAAQQPMPLTADQLIGICESSTVVEASKKGDVLGWQPVEDKAWKKSFENYNGGSVDVVGWRRGAKDSDGLLSFWISTGPVSTRMCSFYASGDGAALLSAFFSHFGKPSKLDKFELGLIADWERAGDVVELNQTGNLLSVSYTARK</sequence>
<keyword evidence="2" id="KW-1185">Reference proteome</keyword>
<proteinExistence type="predicted"/>
<evidence type="ECO:0000313" key="2">
    <source>
        <dbReference type="Proteomes" id="UP000318939"/>
    </source>
</evidence>
<dbReference type="EMBL" id="CP117267">
    <property type="protein sequence ID" value="WFS22071.1"/>
    <property type="molecule type" value="Genomic_DNA"/>
</dbReference>
<evidence type="ECO:0000313" key="1">
    <source>
        <dbReference type="EMBL" id="WFS22071.1"/>
    </source>
</evidence>
<organism evidence="1 2">
    <name type="scientific">Rhizobium rhododendri</name>
    <dbReference type="NCBI Taxonomy" id="2506430"/>
    <lineage>
        <taxon>Bacteria</taxon>
        <taxon>Pseudomonadati</taxon>
        <taxon>Pseudomonadota</taxon>
        <taxon>Alphaproteobacteria</taxon>
        <taxon>Hyphomicrobiales</taxon>
        <taxon>Rhizobiaceae</taxon>
        <taxon>Rhizobium/Agrobacterium group</taxon>
        <taxon>Rhizobium</taxon>
    </lineage>
</organism>
<protein>
    <submittedName>
        <fullName evidence="1">Uncharacterized protein</fullName>
    </submittedName>
</protein>